<dbReference type="Proteomes" id="UP000625527">
    <property type="component" value="Unassembled WGS sequence"/>
</dbReference>
<dbReference type="RefSeq" id="WP_192864252.1">
    <property type="nucleotide sequence ID" value="NZ_JADAQT010000105.1"/>
</dbReference>
<dbReference type="InterPro" id="IPR043131">
    <property type="entry name" value="BCAT-like_N"/>
</dbReference>
<reference evidence="2 3" key="1">
    <citation type="submission" date="2020-10" db="EMBL/GenBank/DDBJ databases">
        <title>Myceligenerans pegani sp. nov., an endophytic actinomycete isolated from Peganum harmala L. in Xinjiang, China.</title>
        <authorList>
            <person name="Xin L."/>
        </authorList>
    </citation>
    <scope>NUCLEOTIDE SEQUENCE [LARGE SCALE GENOMIC DNA]</scope>
    <source>
        <strain evidence="2 3">TRM65318</strain>
    </source>
</reference>
<proteinExistence type="inferred from homology"/>
<dbReference type="InterPro" id="IPR036038">
    <property type="entry name" value="Aminotransferase-like"/>
</dbReference>
<dbReference type="Gene3D" id="3.30.470.10">
    <property type="match status" value="1"/>
</dbReference>
<sequence length="308" mass="32528">MLQTFDERNRDLQVWINGRLTHRDEARVSPFDSLVQGGDGVWEGLRLHDGRIFALTEHLARLRRSAKALAFTEIPSDEDVIGAIRETLAANDMRDDVHIRLTLGRGEKITSGMDPRLNQAGPTLIVLAEFKPPVYDAGGITLVTSSVRRHRADSLDPKIHHNNLLTSILAKIEANVAGADDALMLDDAGYIAETNATHVFHVAGGVLRTSTTRACPEGITRATVLDLAAEAGIPTSVGDFSLTDLYTADEAFVTGTMGGLAPVLSVDGRPIGAGTTADGGPASGPGPVTALLTSAYADLTATSGTPVC</sequence>
<organism evidence="2 3">
    <name type="scientific">Myceligenerans pegani</name>
    <dbReference type="NCBI Taxonomy" id="2776917"/>
    <lineage>
        <taxon>Bacteria</taxon>
        <taxon>Bacillati</taxon>
        <taxon>Actinomycetota</taxon>
        <taxon>Actinomycetes</taxon>
        <taxon>Micrococcales</taxon>
        <taxon>Promicromonosporaceae</taxon>
        <taxon>Myceligenerans</taxon>
    </lineage>
</organism>
<dbReference type="PANTHER" id="PTHR42743:SF11">
    <property type="entry name" value="AMINODEOXYCHORISMATE LYASE"/>
    <property type="match status" value="1"/>
</dbReference>
<dbReference type="GO" id="GO:0008483">
    <property type="term" value="F:transaminase activity"/>
    <property type="evidence" value="ECO:0007669"/>
    <property type="project" value="UniProtKB-KW"/>
</dbReference>
<dbReference type="Pfam" id="PF01063">
    <property type="entry name" value="Aminotran_4"/>
    <property type="match status" value="1"/>
</dbReference>
<comment type="similarity">
    <text evidence="1">Belongs to the class-IV pyridoxal-phosphate-dependent aminotransferase family.</text>
</comment>
<dbReference type="InterPro" id="IPR001544">
    <property type="entry name" value="Aminotrans_IV"/>
</dbReference>
<dbReference type="EMBL" id="JADAQT010000105">
    <property type="protein sequence ID" value="MBE1877696.1"/>
    <property type="molecule type" value="Genomic_DNA"/>
</dbReference>
<gene>
    <name evidence="2" type="ORF">IHE71_18570</name>
</gene>
<keyword evidence="2" id="KW-0808">Transferase</keyword>
<protein>
    <submittedName>
        <fullName evidence="2">Aminotransferase class IV</fullName>
    </submittedName>
</protein>
<keyword evidence="2" id="KW-0032">Aminotransferase</keyword>
<evidence type="ECO:0000313" key="3">
    <source>
        <dbReference type="Proteomes" id="UP000625527"/>
    </source>
</evidence>
<dbReference type="Gene3D" id="3.20.10.10">
    <property type="entry name" value="D-amino Acid Aminotransferase, subunit A, domain 2"/>
    <property type="match status" value="1"/>
</dbReference>
<dbReference type="InterPro" id="IPR043132">
    <property type="entry name" value="BCAT-like_C"/>
</dbReference>
<evidence type="ECO:0000256" key="1">
    <source>
        <dbReference type="ARBA" id="ARBA00009320"/>
    </source>
</evidence>
<dbReference type="InterPro" id="IPR050571">
    <property type="entry name" value="Class-IV_PLP-Dep_Aminotrnsfr"/>
</dbReference>
<name>A0ABR9N207_9MICO</name>
<evidence type="ECO:0000313" key="2">
    <source>
        <dbReference type="EMBL" id="MBE1877696.1"/>
    </source>
</evidence>
<accession>A0ABR9N207</accession>
<keyword evidence="3" id="KW-1185">Reference proteome</keyword>
<dbReference type="SUPFAM" id="SSF56752">
    <property type="entry name" value="D-aminoacid aminotransferase-like PLP-dependent enzymes"/>
    <property type="match status" value="1"/>
</dbReference>
<comment type="caution">
    <text evidence="2">The sequence shown here is derived from an EMBL/GenBank/DDBJ whole genome shotgun (WGS) entry which is preliminary data.</text>
</comment>
<dbReference type="PANTHER" id="PTHR42743">
    <property type="entry name" value="AMINO-ACID AMINOTRANSFERASE"/>
    <property type="match status" value="1"/>
</dbReference>